<keyword evidence="5" id="KW-1185">Reference proteome</keyword>
<keyword evidence="2" id="KW-0560">Oxidoreductase</keyword>
<dbReference type="InterPro" id="IPR020829">
    <property type="entry name" value="GlycerAld_3-P_DH_cat"/>
</dbReference>
<evidence type="ECO:0000313" key="4">
    <source>
        <dbReference type="EMBL" id="CAK9002662.1"/>
    </source>
</evidence>
<dbReference type="InterPro" id="IPR020831">
    <property type="entry name" value="GlycerAld/Erythrose_P_DH"/>
</dbReference>
<organism evidence="4 5">
    <name type="scientific">Durusdinium trenchii</name>
    <dbReference type="NCBI Taxonomy" id="1381693"/>
    <lineage>
        <taxon>Eukaryota</taxon>
        <taxon>Sar</taxon>
        <taxon>Alveolata</taxon>
        <taxon>Dinophyceae</taxon>
        <taxon>Suessiales</taxon>
        <taxon>Symbiodiniaceae</taxon>
        <taxon>Durusdinium</taxon>
    </lineage>
</organism>
<evidence type="ECO:0000256" key="2">
    <source>
        <dbReference type="ARBA" id="ARBA00023002"/>
    </source>
</evidence>
<comment type="caution">
    <text evidence="4">The sequence shown here is derived from an EMBL/GenBank/DDBJ whole genome shotgun (WGS) entry which is preliminary data.</text>
</comment>
<proteinExistence type="inferred from homology"/>
<evidence type="ECO:0000313" key="5">
    <source>
        <dbReference type="Proteomes" id="UP001642464"/>
    </source>
</evidence>
<dbReference type="PANTHER" id="PTHR10836">
    <property type="entry name" value="GLYCERALDEHYDE 3-PHOSPHATE DEHYDROGENASE"/>
    <property type="match status" value="1"/>
</dbReference>
<dbReference type="Proteomes" id="UP001642464">
    <property type="component" value="Unassembled WGS sequence"/>
</dbReference>
<evidence type="ECO:0000259" key="3">
    <source>
        <dbReference type="Pfam" id="PF02800"/>
    </source>
</evidence>
<reference evidence="4 5" key="1">
    <citation type="submission" date="2024-02" db="EMBL/GenBank/DDBJ databases">
        <authorList>
            <person name="Chen Y."/>
            <person name="Shah S."/>
            <person name="Dougan E. K."/>
            <person name="Thang M."/>
            <person name="Chan C."/>
        </authorList>
    </citation>
    <scope>NUCLEOTIDE SEQUENCE [LARGE SCALE GENOMIC DNA]</scope>
</reference>
<dbReference type="EMBL" id="CAXAMM010004169">
    <property type="protein sequence ID" value="CAK9002662.1"/>
    <property type="molecule type" value="Genomic_DNA"/>
</dbReference>
<dbReference type="Pfam" id="PF02800">
    <property type="entry name" value="Gp_dh_C"/>
    <property type="match status" value="1"/>
</dbReference>
<protein>
    <submittedName>
        <fullName evidence="4">Glycosomal (GAPDH)</fullName>
    </submittedName>
</protein>
<dbReference type="PANTHER" id="PTHR10836:SF76">
    <property type="entry name" value="GLYCERALDEHYDE-3-PHOSPHATE DEHYDROGENASE-RELATED"/>
    <property type="match status" value="1"/>
</dbReference>
<dbReference type="Gene3D" id="3.30.360.10">
    <property type="entry name" value="Dihydrodipicolinate Reductase, domain 2"/>
    <property type="match status" value="1"/>
</dbReference>
<name>A0ABP0IKW2_9DINO</name>
<feature type="domain" description="Glyceraldehyde 3-phosphate dehydrogenase catalytic" evidence="3">
    <location>
        <begin position="1"/>
        <end position="158"/>
    </location>
</feature>
<gene>
    <name evidence="4" type="ORF">SCF082_LOCUS7436</name>
</gene>
<comment type="similarity">
    <text evidence="1">Belongs to the glyceraldehyde-3-phosphate dehydrogenase family.</text>
</comment>
<evidence type="ECO:0000256" key="1">
    <source>
        <dbReference type="ARBA" id="ARBA00007406"/>
    </source>
</evidence>
<dbReference type="SUPFAM" id="SSF55347">
    <property type="entry name" value="Glyceraldehyde-3-phosphate dehydrogenase-like, C-terminal domain"/>
    <property type="match status" value="1"/>
</dbReference>
<dbReference type="CDD" id="cd18126">
    <property type="entry name" value="GAPDH_I_C"/>
    <property type="match status" value="1"/>
</dbReference>
<accession>A0ABP0IKW2</accession>
<sequence length="258" mass="27746">MTTIHSYTATQKTVDGVSAKDWRGGRAASCNIIPSATGAAKAVGEVLPSTKGKLTGMAFRVPTPDVSVVDLTFTAEKDTSIEEIDALMKKVRVTEVSTTETSSSFLASETYMKGVLSYTDEELVSSDFIHNVNSSIYDSKATLQNNLKGEKRFFKIVASSCMARPNGDVGPNAPGGARSVHLRPSVRPNGSIDLGFSKGAKVIWLYTAVVSEWVAQGAPEVDPRWGSIEKALGFGELRHLLSIHYIIQRDSDGQVEMG</sequence>